<evidence type="ECO:0000313" key="3">
    <source>
        <dbReference type="Proteomes" id="UP001364156"/>
    </source>
</evidence>
<accession>A0ABZ2HJJ8</accession>
<dbReference type="Gene3D" id="3.10.620.30">
    <property type="match status" value="1"/>
</dbReference>
<sequence length="110" mass="11812">MARVATLRSSLPRLSERWVSGRLVSGYLYDPSNDRLGSAGSGSTHAWVEVFVPGTGWIPFDPTNRSVGSANLIPVAVARNILQVAPVTGSFQGEDTDLLAMEVVVRVDDQ</sequence>
<dbReference type="Pfam" id="PF01841">
    <property type="entry name" value="Transglut_core"/>
    <property type="match status" value="1"/>
</dbReference>
<gene>
    <name evidence="2" type="ORF">RZ517_08710</name>
</gene>
<evidence type="ECO:0000259" key="1">
    <source>
        <dbReference type="Pfam" id="PF01841"/>
    </source>
</evidence>
<dbReference type="InterPro" id="IPR038765">
    <property type="entry name" value="Papain-like_cys_pep_sf"/>
</dbReference>
<keyword evidence="3" id="KW-1185">Reference proteome</keyword>
<proteinExistence type="predicted"/>
<reference evidence="2 3" key="1">
    <citation type="submission" date="2023-10" db="EMBL/GenBank/DDBJ databases">
        <title>Roseovarius strain S88 nov., isolated from a marine algae.</title>
        <authorList>
            <person name="Lee M.W."/>
            <person name="Lee J.K."/>
            <person name="Kim J.M."/>
            <person name="Choi D.G."/>
            <person name="Baek J.H."/>
            <person name="Bayburt H."/>
            <person name="Jung J.J."/>
            <person name="Han D.M."/>
            <person name="Jeon C.O."/>
        </authorList>
    </citation>
    <scope>NUCLEOTIDE SEQUENCE [LARGE SCALE GENOMIC DNA]</scope>
    <source>
        <strain evidence="2 3">S88</strain>
    </source>
</reference>
<dbReference type="InterPro" id="IPR002931">
    <property type="entry name" value="Transglutaminase-like"/>
</dbReference>
<evidence type="ECO:0000313" key="2">
    <source>
        <dbReference type="EMBL" id="WWR48234.1"/>
    </source>
</evidence>
<dbReference type="PANTHER" id="PTHR33490">
    <property type="entry name" value="BLR5614 PROTEIN-RELATED"/>
    <property type="match status" value="1"/>
</dbReference>
<organism evidence="2 3">
    <name type="scientific">Roseovarius phycicola</name>
    <dbReference type="NCBI Taxonomy" id="3080976"/>
    <lineage>
        <taxon>Bacteria</taxon>
        <taxon>Pseudomonadati</taxon>
        <taxon>Pseudomonadota</taxon>
        <taxon>Alphaproteobacteria</taxon>
        <taxon>Rhodobacterales</taxon>
        <taxon>Roseobacteraceae</taxon>
        <taxon>Roseovarius</taxon>
    </lineage>
</organism>
<dbReference type="SUPFAM" id="SSF54001">
    <property type="entry name" value="Cysteine proteinases"/>
    <property type="match status" value="1"/>
</dbReference>
<dbReference type="EMBL" id="CP146069">
    <property type="protein sequence ID" value="WWR48234.1"/>
    <property type="molecule type" value="Genomic_DNA"/>
</dbReference>
<feature type="domain" description="Transglutaminase-like" evidence="1">
    <location>
        <begin position="22"/>
        <end position="62"/>
    </location>
</feature>
<dbReference type="PANTHER" id="PTHR33490:SF1">
    <property type="entry name" value="SLL1233 PROTEIN"/>
    <property type="match status" value="1"/>
</dbReference>
<protein>
    <submittedName>
        <fullName evidence="2">Transglutaminase family protein</fullName>
    </submittedName>
</protein>
<dbReference type="Proteomes" id="UP001364156">
    <property type="component" value="Chromosome"/>
</dbReference>
<dbReference type="RefSeq" id="WP_338551051.1">
    <property type="nucleotide sequence ID" value="NZ_CP146069.1"/>
</dbReference>
<name>A0ABZ2HJJ8_9RHOB</name>